<feature type="region of interest" description="Disordered" evidence="1">
    <location>
        <begin position="89"/>
        <end position="113"/>
    </location>
</feature>
<protein>
    <submittedName>
        <fullName evidence="2">Uncharacterized protein</fullName>
    </submittedName>
</protein>
<gene>
    <name evidence="2" type="ORF">GCM10008994_16140</name>
</gene>
<reference evidence="2" key="2">
    <citation type="submission" date="2023-12" db="EMBL/GenBank/DDBJ databases">
        <authorList>
            <person name="Sun Q."/>
            <person name="Inoue M."/>
        </authorList>
    </citation>
    <scope>NUCLEOTIDE SEQUENCE</scope>
    <source>
        <strain evidence="2">JCM 14265</strain>
    </source>
</reference>
<dbReference type="AlphaFoldDB" id="A0AAV3SS45"/>
<evidence type="ECO:0000313" key="2">
    <source>
        <dbReference type="EMBL" id="GAA0541846.1"/>
    </source>
</evidence>
<sequence length="113" mass="12142">MSRAARLAPVRPGPVRQPVARARLRRVAHPFNNETRGTYVFGWVPTGVPRRREGAVDAVAENVVAAGLPTDAVRDEGVASRCMESAAPWPTERGLPEMLGPAADAPERHVAGR</sequence>
<proteinExistence type="predicted"/>
<dbReference type="EMBL" id="BAAADQ010000007">
    <property type="protein sequence ID" value="GAA0541846.1"/>
    <property type="molecule type" value="Genomic_DNA"/>
</dbReference>
<accession>A0AAV3SS45</accession>
<organism evidence="2 3">
    <name type="scientific">Halorubrum ejinorense</name>
    <dbReference type="NCBI Taxonomy" id="425309"/>
    <lineage>
        <taxon>Archaea</taxon>
        <taxon>Methanobacteriati</taxon>
        <taxon>Methanobacteriota</taxon>
        <taxon>Stenosarchaea group</taxon>
        <taxon>Halobacteria</taxon>
        <taxon>Halobacteriales</taxon>
        <taxon>Haloferacaceae</taxon>
        <taxon>Halorubrum</taxon>
    </lineage>
</organism>
<dbReference type="Proteomes" id="UP001501425">
    <property type="component" value="Unassembled WGS sequence"/>
</dbReference>
<evidence type="ECO:0000256" key="1">
    <source>
        <dbReference type="SAM" id="MobiDB-lite"/>
    </source>
</evidence>
<reference evidence="2" key="1">
    <citation type="journal article" date="2014" name="Int. J. Syst. Evol. Microbiol.">
        <title>Complete genome sequence of Corynebacterium casei LMG S-19264T (=DSM 44701T), isolated from a smear-ripened cheese.</title>
        <authorList>
            <consortium name="US DOE Joint Genome Institute (JGI-PGF)"/>
            <person name="Walter F."/>
            <person name="Albersmeier A."/>
            <person name="Kalinowski J."/>
            <person name="Ruckert C."/>
        </authorList>
    </citation>
    <scope>NUCLEOTIDE SEQUENCE</scope>
    <source>
        <strain evidence="2">JCM 14265</strain>
    </source>
</reference>
<name>A0AAV3SS45_9EURY</name>
<evidence type="ECO:0000313" key="3">
    <source>
        <dbReference type="Proteomes" id="UP001501425"/>
    </source>
</evidence>
<comment type="caution">
    <text evidence="2">The sequence shown here is derived from an EMBL/GenBank/DDBJ whole genome shotgun (WGS) entry which is preliminary data.</text>
</comment>